<gene>
    <name evidence="1" type="ORF">LEP1GSC062_3793</name>
</gene>
<evidence type="ECO:0000313" key="1">
    <source>
        <dbReference type="EMBL" id="EQA63250.1"/>
    </source>
</evidence>
<dbReference type="EMBL" id="AHMT02000021">
    <property type="protein sequence ID" value="EQA63250.1"/>
    <property type="molecule type" value="Genomic_DNA"/>
</dbReference>
<dbReference type="AlphaFoldDB" id="V6HZ78"/>
<evidence type="ECO:0000313" key="2">
    <source>
        <dbReference type="Proteomes" id="UP000018747"/>
    </source>
</evidence>
<protein>
    <submittedName>
        <fullName evidence="1">Uncharacterized protein</fullName>
    </submittedName>
</protein>
<proteinExistence type="predicted"/>
<keyword evidence="2" id="KW-1185">Reference proteome</keyword>
<dbReference type="Proteomes" id="UP000018747">
    <property type="component" value="Unassembled WGS sequence"/>
</dbReference>
<reference evidence="1" key="1">
    <citation type="submission" date="2013-05" db="EMBL/GenBank/DDBJ databases">
        <authorList>
            <person name="Harkins D.M."/>
            <person name="Durkin A.S."/>
            <person name="Brinkac L.M."/>
            <person name="Haft D.H."/>
            <person name="Selengut J.D."/>
            <person name="Sanka R."/>
            <person name="DePew J."/>
            <person name="Purushe J."/>
            <person name="Hartskeerl R.A."/>
            <person name="Ahmed A."/>
            <person name="van der Linden H."/>
            <person name="Goris M.G.A."/>
            <person name="Vinetz J.M."/>
            <person name="Sutton G.G."/>
            <person name="Nierman W.C."/>
            <person name="Fouts D.E."/>
        </authorList>
    </citation>
    <scope>NUCLEOTIDE SEQUENCE [LARGE SCALE GENOMIC DNA]</scope>
    <source>
        <strain evidence="1">L 60</strain>
    </source>
</reference>
<accession>V6HZ78</accession>
<comment type="caution">
    <text evidence="1">The sequence shown here is derived from an EMBL/GenBank/DDBJ whole genome shotgun (WGS) entry which is preliminary data.</text>
</comment>
<organism evidence="1 2">
    <name type="scientific">Leptospira alexanderi serovar Manhao 3 str. L 60</name>
    <dbReference type="NCBI Taxonomy" id="1049759"/>
    <lineage>
        <taxon>Bacteria</taxon>
        <taxon>Pseudomonadati</taxon>
        <taxon>Spirochaetota</taxon>
        <taxon>Spirochaetia</taxon>
        <taxon>Leptospirales</taxon>
        <taxon>Leptospiraceae</taxon>
        <taxon>Leptospira</taxon>
    </lineage>
</organism>
<sequence length="46" mass="5564">MIFESIRIENLFERELILKDIVTIGKISKKIYFEMIYTLYGSDIYL</sequence>
<name>V6HZ78_9LEPT</name>